<organism evidence="2 3">
    <name type="scientific">Lujinxingia vulgaris</name>
    <dbReference type="NCBI Taxonomy" id="2600176"/>
    <lineage>
        <taxon>Bacteria</taxon>
        <taxon>Deltaproteobacteria</taxon>
        <taxon>Bradymonadales</taxon>
        <taxon>Lujinxingiaceae</taxon>
        <taxon>Lujinxingia</taxon>
    </lineage>
</organism>
<evidence type="ECO:0000313" key="2">
    <source>
        <dbReference type="EMBL" id="TXD35846.1"/>
    </source>
</evidence>
<accession>A0A5C6XAP8</accession>
<dbReference type="Proteomes" id="UP000321412">
    <property type="component" value="Unassembled WGS sequence"/>
</dbReference>
<dbReference type="RefSeq" id="WP_146982124.1">
    <property type="nucleotide sequence ID" value="NZ_VOSM01000007.1"/>
</dbReference>
<comment type="caution">
    <text evidence="2">The sequence shown here is derived from an EMBL/GenBank/DDBJ whole genome shotgun (WGS) entry which is preliminary data.</text>
</comment>
<dbReference type="OrthoDB" id="5507586at2"/>
<dbReference type="AlphaFoldDB" id="A0A5C6XAP8"/>
<keyword evidence="1" id="KW-0732">Signal</keyword>
<feature type="chain" id="PRO_5023125966" evidence="1">
    <location>
        <begin position="28"/>
        <end position="196"/>
    </location>
</feature>
<proteinExistence type="predicted"/>
<name>A0A5C6XAP8_9DELT</name>
<evidence type="ECO:0000313" key="3">
    <source>
        <dbReference type="Proteomes" id="UP000321412"/>
    </source>
</evidence>
<evidence type="ECO:0000256" key="1">
    <source>
        <dbReference type="SAM" id="SignalP"/>
    </source>
</evidence>
<protein>
    <submittedName>
        <fullName evidence="2">Uncharacterized protein</fullName>
    </submittedName>
</protein>
<dbReference type="EMBL" id="VOSM01000007">
    <property type="protein sequence ID" value="TXD35846.1"/>
    <property type="molecule type" value="Genomic_DNA"/>
</dbReference>
<reference evidence="2 3" key="1">
    <citation type="submission" date="2019-08" db="EMBL/GenBank/DDBJ databases">
        <title>Bradymonadales sp. TMQ4.</title>
        <authorList>
            <person name="Liang Q."/>
        </authorList>
    </citation>
    <scope>NUCLEOTIDE SEQUENCE [LARGE SCALE GENOMIC DNA]</scope>
    <source>
        <strain evidence="2 3">TMQ4</strain>
    </source>
</reference>
<dbReference type="PROSITE" id="PS51257">
    <property type="entry name" value="PROKAR_LIPOPROTEIN"/>
    <property type="match status" value="1"/>
</dbReference>
<feature type="signal peptide" evidence="1">
    <location>
        <begin position="1"/>
        <end position="27"/>
    </location>
</feature>
<sequence>MAIRMWMRQGVLAAALALGALSGCSDATEEGAVGQVSQAANACVVESCQAPTPYFNQELCACAPCELDEHCPEGATCDAAGQCVATLECESPADCAQGEVCEAGRCREGIDTDGTLFAGDPEPENCDPNDPSSCEPGEVCNQDTLVCEVPASSCTNSPCHPELTCGALGLCEGCTDGIDARCPNGSFCFSGMCLQL</sequence>
<keyword evidence="3" id="KW-1185">Reference proteome</keyword>
<gene>
    <name evidence="2" type="ORF">FRC98_14315</name>
</gene>